<protein>
    <submittedName>
        <fullName evidence="9">Sugar ABC transporter permease</fullName>
    </submittedName>
</protein>
<dbReference type="Proteomes" id="UP000823909">
    <property type="component" value="Unassembled WGS sequence"/>
</dbReference>
<dbReference type="Gene3D" id="1.10.3720.10">
    <property type="entry name" value="MetI-like"/>
    <property type="match status" value="1"/>
</dbReference>
<proteinExistence type="inferred from homology"/>
<keyword evidence="4 7" id="KW-0812">Transmembrane</keyword>
<reference evidence="9" key="2">
    <citation type="submission" date="2021-04" db="EMBL/GenBank/DDBJ databases">
        <authorList>
            <person name="Gilroy R."/>
        </authorList>
    </citation>
    <scope>NUCLEOTIDE SEQUENCE</scope>
    <source>
        <strain evidence="9">ChiBcec15-3976</strain>
    </source>
</reference>
<evidence type="ECO:0000259" key="8">
    <source>
        <dbReference type="PROSITE" id="PS50928"/>
    </source>
</evidence>
<dbReference type="PANTHER" id="PTHR43005">
    <property type="entry name" value="BLR7065 PROTEIN"/>
    <property type="match status" value="1"/>
</dbReference>
<comment type="subcellular location">
    <subcellularLocation>
        <location evidence="1 7">Cell membrane</location>
        <topology evidence="1 7">Multi-pass membrane protein</topology>
    </subcellularLocation>
</comment>
<evidence type="ECO:0000313" key="10">
    <source>
        <dbReference type="Proteomes" id="UP000823909"/>
    </source>
</evidence>
<keyword evidence="3" id="KW-1003">Cell membrane</keyword>
<dbReference type="GO" id="GO:0005886">
    <property type="term" value="C:plasma membrane"/>
    <property type="evidence" value="ECO:0007669"/>
    <property type="project" value="UniProtKB-SubCell"/>
</dbReference>
<keyword evidence="2 7" id="KW-0813">Transport</keyword>
<reference evidence="9" key="1">
    <citation type="journal article" date="2021" name="PeerJ">
        <title>Extensive microbial diversity within the chicken gut microbiome revealed by metagenomics and culture.</title>
        <authorList>
            <person name="Gilroy R."/>
            <person name="Ravi A."/>
            <person name="Getino M."/>
            <person name="Pursley I."/>
            <person name="Horton D.L."/>
            <person name="Alikhan N.F."/>
            <person name="Baker D."/>
            <person name="Gharbi K."/>
            <person name="Hall N."/>
            <person name="Watson M."/>
            <person name="Adriaenssens E.M."/>
            <person name="Foster-Nyarko E."/>
            <person name="Jarju S."/>
            <person name="Secka A."/>
            <person name="Antonio M."/>
            <person name="Oren A."/>
            <person name="Chaudhuri R.R."/>
            <person name="La Ragione R."/>
            <person name="Hildebrand F."/>
            <person name="Pallen M.J."/>
        </authorList>
    </citation>
    <scope>NUCLEOTIDE SEQUENCE</scope>
    <source>
        <strain evidence="9">ChiBcec15-3976</strain>
    </source>
</reference>
<dbReference type="CDD" id="cd06261">
    <property type="entry name" value="TM_PBP2"/>
    <property type="match status" value="1"/>
</dbReference>
<organism evidence="9 10">
    <name type="scientific">Candidatus Mediterraneibacter quadrami</name>
    <dbReference type="NCBI Taxonomy" id="2838684"/>
    <lineage>
        <taxon>Bacteria</taxon>
        <taxon>Bacillati</taxon>
        <taxon>Bacillota</taxon>
        <taxon>Clostridia</taxon>
        <taxon>Lachnospirales</taxon>
        <taxon>Lachnospiraceae</taxon>
        <taxon>Mediterraneibacter</taxon>
    </lineage>
</organism>
<evidence type="ECO:0000256" key="1">
    <source>
        <dbReference type="ARBA" id="ARBA00004651"/>
    </source>
</evidence>
<dbReference type="PROSITE" id="PS50928">
    <property type="entry name" value="ABC_TM1"/>
    <property type="match status" value="1"/>
</dbReference>
<feature type="domain" description="ABC transmembrane type-1" evidence="8">
    <location>
        <begin position="66"/>
        <end position="282"/>
    </location>
</feature>
<dbReference type="SUPFAM" id="SSF161098">
    <property type="entry name" value="MetI-like"/>
    <property type="match status" value="1"/>
</dbReference>
<evidence type="ECO:0000256" key="5">
    <source>
        <dbReference type="ARBA" id="ARBA00022989"/>
    </source>
</evidence>
<evidence type="ECO:0000256" key="3">
    <source>
        <dbReference type="ARBA" id="ARBA00022475"/>
    </source>
</evidence>
<evidence type="ECO:0000256" key="4">
    <source>
        <dbReference type="ARBA" id="ARBA00022692"/>
    </source>
</evidence>
<keyword evidence="6 7" id="KW-0472">Membrane</keyword>
<evidence type="ECO:0000256" key="6">
    <source>
        <dbReference type="ARBA" id="ARBA00023136"/>
    </source>
</evidence>
<sequence>MRLISRKTLLLFFLPGAIFMGAFLIYPIISMVIDSFYEIGITGEKTFIGLENYVHAFTAGGFLKQLKNTFVYILVAVSVETMIGLLFALFFELNYKGSKVIRALMMAPLMIAPLVAGLTWKLMMSSSFGIVNELLTRVGILAESSDILWLADTRWSLLACCIADIWLTVPFMMLMSLAGLQGLDSSVIEASRIDGANMFQQIFYVKLPMIKPVLLTALSVRIIDAARTFDIIWAMTEGGPNSSSETLSIVIYKTLTRYNDIGYASAMAVVFIAALVIFTLVFMQSLWNPKKKAD</sequence>
<dbReference type="Pfam" id="PF00528">
    <property type="entry name" value="BPD_transp_1"/>
    <property type="match status" value="1"/>
</dbReference>
<dbReference type="EMBL" id="DWUU01000029">
    <property type="protein sequence ID" value="HJD42342.1"/>
    <property type="molecule type" value="Genomic_DNA"/>
</dbReference>
<evidence type="ECO:0000256" key="2">
    <source>
        <dbReference type="ARBA" id="ARBA00022448"/>
    </source>
</evidence>
<gene>
    <name evidence="9" type="ORF">H9910_04970</name>
</gene>
<feature type="transmembrane region" description="Helical" evidence="7">
    <location>
        <begin position="261"/>
        <end position="282"/>
    </location>
</feature>
<comment type="caution">
    <text evidence="9">The sequence shown here is derived from an EMBL/GenBank/DDBJ whole genome shotgun (WGS) entry which is preliminary data.</text>
</comment>
<evidence type="ECO:0000313" key="9">
    <source>
        <dbReference type="EMBL" id="HJD42342.1"/>
    </source>
</evidence>
<feature type="transmembrane region" description="Helical" evidence="7">
    <location>
        <begin position="155"/>
        <end position="180"/>
    </location>
</feature>
<feature type="transmembrane region" description="Helical" evidence="7">
    <location>
        <begin position="70"/>
        <end position="91"/>
    </location>
</feature>
<evidence type="ECO:0000256" key="7">
    <source>
        <dbReference type="RuleBase" id="RU363032"/>
    </source>
</evidence>
<comment type="similarity">
    <text evidence="7">Belongs to the binding-protein-dependent transport system permease family.</text>
</comment>
<dbReference type="PANTHER" id="PTHR43005:SF2">
    <property type="entry name" value="INTEGRAL MEMBRANE SUGAR TRANSPORT PROTEIN"/>
    <property type="match status" value="1"/>
</dbReference>
<keyword evidence="5 7" id="KW-1133">Transmembrane helix</keyword>
<dbReference type="InterPro" id="IPR000515">
    <property type="entry name" value="MetI-like"/>
</dbReference>
<dbReference type="InterPro" id="IPR035906">
    <property type="entry name" value="MetI-like_sf"/>
</dbReference>
<accession>A0A9D2REX9</accession>
<dbReference type="GO" id="GO:0055085">
    <property type="term" value="P:transmembrane transport"/>
    <property type="evidence" value="ECO:0007669"/>
    <property type="project" value="InterPro"/>
</dbReference>
<feature type="transmembrane region" description="Helical" evidence="7">
    <location>
        <begin position="9"/>
        <end position="29"/>
    </location>
</feature>
<feature type="transmembrane region" description="Helical" evidence="7">
    <location>
        <begin position="103"/>
        <end position="123"/>
    </location>
</feature>
<name>A0A9D2REX9_9FIRM</name>
<dbReference type="AlphaFoldDB" id="A0A9D2REX9"/>